<dbReference type="PANTHER" id="PTHR11820">
    <property type="entry name" value="ACYLPYRUVASE"/>
    <property type="match status" value="1"/>
</dbReference>
<dbReference type="GO" id="GO:0005739">
    <property type="term" value="C:mitochondrion"/>
    <property type="evidence" value="ECO:0007669"/>
    <property type="project" value="TreeGrafter"/>
</dbReference>
<reference evidence="5 6" key="1">
    <citation type="journal article" date="2018" name="MBio">
        <title>Comparative Genomics Reveals the Core Gene Toolbox for the Fungus-Insect Symbiosis.</title>
        <authorList>
            <person name="Wang Y."/>
            <person name="Stata M."/>
            <person name="Wang W."/>
            <person name="Stajich J.E."/>
            <person name="White M.M."/>
            <person name="Moncalvo J.M."/>
        </authorList>
    </citation>
    <scope>NUCLEOTIDE SEQUENCE [LARGE SCALE GENOMIC DNA]</scope>
    <source>
        <strain evidence="5 6">AUS-77-4</strain>
    </source>
</reference>
<evidence type="ECO:0000259" key="3">
    <source>
        <dbReference type="Pfam" id="PF01557"/>
    </source>
</evidence>
<dbReference type="FunFam" id="3.90.850.10:FF:000003">
    <property type="entry name" value="Fumarylacetoacetate hydrolase domain-containing 1"/>
    <property type="match status" value="1"/>
</dbReference>
<dbReference type="GO" id="GO:0019752">
    <property type="term" value="P:carboxylic acid metabolic process"/>
    <property type="evidence" value="ECO:0007669"/>
    <property type="project" value="UniProtKB-ARBA"/>
</dbReference>
<dbReference type="PANTHER" id="PTHR11820:SF7">
    <property type="entry name" value="ACYLPYRUVASE FAHD1, MITOCHONDRIAL"/>
    <property type="match status" value="1"/>
</dbReference>
<dbReference type="EMBL" id="MBFT01000452">
    <property type="protein sequence ID" value="PVU90930.1"/>
    <property type="molecule type" value="Genomic_DNA"/>
</dbReference>
<protein>
    <recommendedName>
        <fullName evidence="3">Fumarylacetoacetase-like C-terminal domain-containing protein</fullName>
    </recommendedName>
</protein>
<dbReference type="OrthoDB" id="74910at2759"/>
<dbReference type="SUPFAM" id="SSF56529">
    <property type="entry name" value="FAH"/>
    <property type="match status" value="1"/>
</dbReference>
<dbReference type="GO" id="GO:0046872">
    <property type="term" value="F:metal ion binding"/>
    <property type="evidence" value="ECO:0007669"/>
    <property type="project" value="UniProtKB-KW"/>
</dbReference>
<gene>
    <name evidence="5" type="ORF">BB559_003484</name>
    <name evidence="4" type="ORF">BB559_004378</name>
</gene>
<organism evidence="5 6">
    <name type="scientific">Furculomyces boomerangus</name>
    <dbReference type="NCBI Taxonomy" id="61424"/>
    <lineage>
        <taxon>Eukaryota</taxon>
        <taxon>Fungi</taxon>
        <taxon>Fungi incertae sedis</taxon>
        <taxon>Zoopagomycota</taxon>
        <taxon>Kickxellomycotina</taxon>
        <taxon>Harpellomycetes</taxon>
        <taxon>Harpellales</taxon>
        <taxon>Harpellaceae</taxon>
        <taxon>Furculomyces</taxon>
    </lineage>
</organism>
<dbReference type="InterPro" id="IPR011234">
    <property type="entry name" value="Fumarylacetoacetase-like_C"/>
</dbReference>
<feature type="domain" description="Fumarylacetoacetase-like C-terminal" evidence="3">
    <location>
        <begin position="11"/>
        <end position="200"/>
    </location>
</feature>
<evidence type="ECO:0000256" key="2">
    <source>
        <dbReference type="ARBA" id="ARBA00022723"/>
    </source>
</evidence>
<dbReference type="InterPro" id="IPR036663">
    <property type="entry name" value="Fumarylacetoacetase_C_sf"/>
</dbReference>
<sequence>MCADFIRRGRKIIAIGKNYVDHAKEMNSLPPKEPMFFLKPTTSYISSPGKILLPKGQLIHHEIEMGVVIGKGGRDIPADNAFDHVSGYTLALDLTARDLQDFAKKKGYPWTMSKGFDHFTPISSFISKEKIKDPNNVRVWTSVNGKVRQDDSTSLMIFKIPTLIEYVSKVMTLEEGDLILTGTPKGVGPVESGDKVVAGLDVDGVELASLNFDVGERQ</sequence>
<evidence type="ECO:0000313" key="4">
    <source>
        <dbReference type="EMBL" id="PVU90930.1"/>
    </source>
</evidence>
<dbReference type="Gene3D" id="3.90.850.10">
    <property type="entry name" value="Fumarylacetoacetase-like, C-terminal domain"/>
    <property type="match status" value="1"/>
</dbReference>
<accession>A0A2T9YL63</accession>
<dbReference type="Pfam" id="PF01557">
    <property type="entry name" value="FAA_hydrolase"/>
    <property type="match status" value="1"/>
</dbReference>
<keyword evidence="2" id="KW-0479">Metal-binding</keyword>
<evidence type="ECO:0000313" key="6">
    <source>
        <dbReference type="Proteomes" id="UP000245699"/>
    </source>
</evidence>
<dbReference type="STRING" id="61424.A0A2T9YL63"/>
<evidence type="ECO:0000313" key="5">
    <source>
        <dbReference type="EMBL" id="PVU93068.1"/>
    </source>
</evidence>
<dbReference type="GO" id="GO:0018773">
    <property type="term" value="F:acetylpyruvate hydrolase activity"/>
    <property type="evidence" value="ECO:0007669"/>
    <property type="project" value="TreeGrafter"/>
</dbReference>
<dbReference type="EMBL" id="MBFT01000337">
    <property type="protein sequence ID" value="PVU93068.1"/>
    <property type="molecule type" value="Genomic_DNA"/>
</dbReference>
<evidence type="ECO:0000256" key="1">
    <source>
        <dbReference type="ARBA" id="ARBA00010211"/>
    </source>
</evidence>
<name>A0A2T9YL63_9FUNG</name>
<dbReference type="Proteomes" id="UP000245699">
    <property type="component" value="Unassembled WGS sequence"/>
</dbReference>
<keyword evidence="6" id="KW-1185">Reference proteome</keyword>
<comment type="caution">
    <text evidence="5">The sequence shown here is derived from an EMBL/GenBank/DDBJ whole genome shotgun (WGS) entry which is preliminary data.</text>
</comment>
<dbReference type="AlphaFoldDB" id="A0A2T9YL63"/>
<proteinExistence type="inferred from homology"/>
<comment type="similarity">
    <text evidence="1">Belongs to the FAH family.</text>
</comment>